<evidence type="ECO:0000313" key="2">
    <source>
        <dbReference type="Proteomes" id="UP001154282"/>
    </source>
</evidence>
<reference evidence="1" key="1">
    <citation type="submission" date="2022-08" db="EMBL/GenBank/DDBJ databases">
        <authorList>
            <person name="Gutierrez-Valencia J."/>
        </authorList>
    </citation>
    <scope>NUCLEOTIDE SEQUENCE</scope>
</reference>
<gene>
    <name evidence="1" type="ORF">LITE_LOCUS24568</name>
</gene>
<dbReference type="AlphaFoldDB" id="A0AAV0LLX7"/>
<organism evidence="1 2">
    <name type="scientific">Linum tenue</name>
    <dbReference type="NCBI Taxonomy" id="586396"/>
    <lineage>
        <taxon>Eukaryota</taxon>
        <taxon>Viridiplantae</taxon>
        <taxon>Streptophyta</taxon>
        <taxon>Embryophyta</taxon>
        <taxon>Tracheophyta</taxon>
        <taxon>Spermatophyta</taxon>
        <taxon>Magnoliopsida</taxon>
        <taxon>eudicotyledons</taxon>
        <taxon>Gunneridae</taxon>
        <taxon>Pentapetalae</taxon>
        <taxon>rosids</taxon>
        <taxon>fabids</taxon>
        <taxon>Malpighiales</taxon>
        <taxon>Linaceae</taxon>
        <taxon>Linum</taxon>
    </lineage>
</organism>
<accession>A0AAV0LLX7</accession>
<name>A0AAV0LLX7_9ROSI</name>
<dbReference type="Proteomes" id="UP001154282">
    <property type="component" value="Unassembled WGS sequence"/>
</dbReference>
<comment type="caution">
    <text evidence="1">The sequence shown here is derived from an EMBL/GenBank/DDBJ whole genome shotgun (WGS) entry which is preliminary data.</text>
</comment>
<protein>
    <submittedName>
        <fullName evidence="1">Uncharacterized protein</fullName>
    </submittedName>
</protein>
<dbReference type="EMBL" id="CAMGYJ010000006">
    <property type="protein sequence ID" value="CAI0435121.1"/>
    <property type="molecule type" value="Genomic_DNA"/>
</dbReference>
<evidence type="ECO:0000313" key="1">
    <source>
        <dbReference type="EMBL" id="CAI0435121.1"/>
    </source>
</evidence>
<sequence length="18" mass="2062">MIGGSQRTLLFPGMRLRE</sequence>
<proteinExistence type="predicted"/>
<keyword evidence="2" id="KW-1185">Reference proteome</keyword>